<evidence type="ECO:0000313" key="1">
    <source>
        <dbReference type="EMBL" id="QOW45506.1"/>
    </source>
</evidence>
<dbReference type="EMBL" id="CP048659">
    <property type="protein sequence ID" value="QOW45506.1"/>
    <property type="molecule type" value="Genomic_DNA"/>
</dbReference>
<protein>
    <recommendedName>
        <fullName evidence="4">Type II toxin-antitoxin system HicA family toxin</fullName>
    </recommendedName>
</protein>
<keyword evidence="3" id="KW-1185">Reference proteome</keyword>
<evidence type="ECO:0008006" key="4">
    <source>
        <dbReference type="Google" id="ProtNLM"/>
    </source>
</evidence>
<dbReference type="Proteomes" id="UP000593966">
    <property type="component" value="Chromosome"/>
</dbReference>
<dbReference type="OrthoDB" id="6697364at2"/>
<dbReference type="RefSeq" id="WP_130073635.1">
    <property type="nucleotide sequence ID" value="NZ_CP048659.1"/>
</dbReference>
<accession>A0A4Q4GWI8</accession>
<gene>
    <name evidence="1" type="ORF">G0028_06100</name>
    <name evidence="2" type="ORF">G0028_07460</name>
</gene>
<organism evidence="2 3">
    <name type="scientific">Acinetobacter piscicola</name>
    <dbReference type="NCBI Taxonomy" id="2006115"/>
    <lineage>
        <taxon>Bacteria</taxon>
        <taxon>Pseudomonadati</taxon>
        <taxon>Pseudomonadota</taxon>
        <taxon>Gammaproteobacteria</taxon>
        <taxon>Moraxellales</taxon>
        <taxon>Moraxellaceae</taxon>
        <taxon>Acinetobacter</taxon>
    </lineage>
</organism>
<sequence length="67" mass="7618">MKTVVKAKNLLAFRLWLEKLGYKVKILADGKAFNFRFKKQYGLVTSELNGNALAMALGAEFEEHLRS</sequence>
<evidence type="ECO:0000313" key="2">
    <source>
        <dbReference type="EMBL" id="QOW45742.1"/>
    </source>
</evidence>
<proteinExistence type="predicted"/>
<name>A0A4Q4GWI8_9GAMM</name>
<dbReference type="AlphaFoldDB" id="A0A4Q4GWI8"/>
<dbReference type="EMBL" id="CP048659">
    <property type="protein sequence ID" value="QOW45742.1"/>
    <property type="molecule type" value="Genomic_DNA"/>
</dbReference>
<reference evidence="2 3" key="1">
    <citation type="submission" date="2020-02" db="EMBL/GenBank/DDBJ databases">
        <title>Tigecycline-resistant Acinetobacter species from pigs and migratory birds.</title>
        <authorList>
            <person name="Chen C."/>
            <person name="Sun J."/>
            <person name="Liao X.-P."/>
            <person name="Liu Y.-H."/>
        </authorList>
    </citation>
    <scope>NUCLEOTIDE SEQUENCE [LARGE SCALE GENOMIC DNA]</scope>
    <source>
        <strain evidence="2 3">YH12207_T</strain>
    </source>
</reference>
<evidence type="ECO:0000313" key="3">
    <source>
        <dbReference type="Proteomes" id="UP000593966"/>
    </source>
</evidence>